<evidence type="ECO:0000259" key="1">
    <source>
        <dbReference type="Pfam" id="PF03886"/>
    </source>
</evidence>
<dbReference type="Pfam" id="PF03886">
    <property type="entry name" value="ABC_trans_aux"/>
    <property type="match status" value="1"/>
</dbReference>
<evidence type="ECO:0000313" key="3">
    <source>
        <dbReference type="Proteomes" id="UP001499951"/>
    </source>
</evidence>
<dbReference type="Proteomes" id="UP001499951">
    <property type="component" value="Unassembled WGS sequence"/>
</dbReference>
<dbReference type="SUPFAM" id="SSF159594">
    <property type="entry name" value="XCC0632-like"/>
    <property type="match status" value="1"/>
</dbReference>
<keyword evidence="3" id="KW-1185">Reference proteome</keyword>
<dbReference type="Gene3D" id="3.40.50.10610">
    <property type="entry name" value="ABC-type transport auxiliary lipoprotein component"/>
    <property type="match status" value="1"/>
</dbReference>
<feature type="domain" description="ABC-type transport auxiliary lipoprotein component" evidence="1">
    <location>
        <begin position="53"/>
        <end position="213"/>
    </location>
</feature>
<evidence type="ECO:0000313" key="2">
    <source>
        <dbReference type="EMBL" id="GAA0564439.1"/>
    </source>
</evidence>
<dbReference type="RefSeq" id="WP_166933800.1">
    <property type="nucleotide sequence ID" value="NZ_BAAADD010000003.1"/>
</dbReference>
<protein>
    <recommendedName>
        <fullName evidence="1">ABC-type transport auxiliary lipoprotein component domain-containing protein</fullName>
    </recommendedName>
</protein>
<reference evidence="2 3" key="1">
    <citation type="journal article" date="2019" name="Int. J. Syst. Evol. Microbiol.">
        <title>The Global Catalogue of Microorganisms (GCM) 10K type strain sequencing project: providing services to taxonomists for standard genome sequencing and annotation.</title>
        <authorList>
            <consortium name="The Broad Institute Genomics Platform"/>
            <consortium name="The Broad Institute Genome Sequencing Center for Infectious Disease"/>
            <person name="Wu L."/>
            <person name="Ma J."/>
        </authorList>
    </citation>
    <scope>NUCLEOTIDE SEQUENCE [LARGE SCALE GENOMIC DNA]</scope>
    <source>
        <strain evidence="2 3">JCM 15089</strain>
    </source>
</reference>
<name>A0ABN1EED5_9PROT</name>
<dbReference type="InterPro" id="IPR005586">
    <property type="entry name" value="ABC_trans_aux"/>
</dbReference>
<dbReference type="EMBL" id="BAAADD010000003">
    <property type="protein sequence ID" value="GAA0564439.1"/>
    <property type="molecule type" value="Genomic_DNA"/>
</dbReference>
<proteinExistence type="predicted"/>
<comment type="caution">
    <text evidence="2">The sequence shown here is derived from an EMBL/GenBank/DDBJ whole genome shotgun (WGS) entry which is preliminary data.</text>
</comment>
<organism evidence="2 3">
    <name type="scientific">Rhizomicrobium electricum</name>
    <dbReference type="NCBI Taxonomy" id="480070"/>
    <lineage>
        <taxon>Bacteria</taxon>
        <taxon>Pseudomonadati</taxon>
        <taxon>Pseudomonadota</taxon>
        <taxon>Alphaproteobacteria</taxon>
        <taxon>Micropepsales</taxon>
        <taxon>Micropepsaceae</taxon>
        <taxon>Rhizomicrobium</taxon>
    </lineage>
</organism>
<gene>
    <name evidence="2" type="ORF">GCM10008942_10980</name>
</gene>
<sequence>MTRAFSGKVGTGFPSENATPKRLTRRVLFAGTSGLILAGCADLVGPPAAPKLYTLNPPLSGPLAGPKVAWALSIQTPDASAGLDSERIAITRPPSGLDYYADAAWADHLTALAGSVLLEAFERSGRIAAVARDSDAARADYVLSADLRDFSCRYDAGEGAPLAVVRFGARVVDAKSRKIAASAVFAKEVRAAANSVPAGVAALSEAYGGVLAELVPWVLDRGVPAA</sequence>
<accession>A0ABN1EED5</accession>